<gene>
    <name evidence="2" type="ORF">P7K49_007942</name>
</gene>
<sequence>MFLTRQGSHRLLPGITAPPHNCQETRILTAPLNSICPPRDEVGHWTNTEHLAFLAGFQHGCIHYAYPPRDKEKAAPVKRSQNQVMGVKDTAQEDPHSWSLTGYCPDTRSTRDF</sequence>
<protein>
    <submittedName>
        <fullName evidence="2">Uncharacterized protein</fullName>
    </submittedName>
</protein>
<organism evidence="2 3">
    <name type="scientific">Saguinus oedipus</name>
    <name type="common">Cotton-top tamarin</name>
    <name type="synonym">Oedipomidas oedipus</name>
    <dbReference type="NCBI Taxonomy" id="9490"/>
    <lineage>
        <taxon>Eukaryota</taxon>
        <taxon>Metazoa</taxon>
        <taxon>Chordata</taxon>
        <taxon>Craniata</taxon>
        <taxon>Vertebrata</taxon>
        <taxon>Euteleostomi</taxon>
        <taxon>Mammalia</taxon>
        <taxon>Eutheria</taxon>
        <taxon>Euarchontoglires</taxon>
        <taxon>Primates</taxon>
        <taxon>Haplorrhini</taxon>
        <taxon>Platyrrhini</taxon>
        <taxon>Cebidae</taxon>
        <taxon>Callitrichinae</taxon>
        <taxon>Saguinus</taxon>
    </lineage>
</organism>
<evidence type="ECO:0000313" key="3">
    <source>
        <dbReference type="Proteomes" id="UP001266305"/>
    </source>
</evidence>
<feature type="region of interest" description="Disordered" evidence="1">
    <location>
        <begin position="72"/>
        <end position="113"/>
    </location>
</feature>
<dbReference type="Proteomes" id="UP001266305">
    <property type="component" value="Unassembled WGS sequence"/>
</dbReference>
<dbReference type="EMBL" id="JASSZA010000004">
    <property type="protein sequence ID" value="KAK2113676.1"/>
    <property type="molecule type" value="Genomic_DNA"/>
</dbReference>
<proteinExistence type="predicted"/>
<keyword evidence="3" id="KW-1185">Reference proteome</keyword>
<reference evidence="2 3" key="1">
    <citation type="submission" date="2023-05" db="EMBL/GenBank/DDBJ databases">
        <title>B98-5 Cell Line De Novo Hybrid Assembly: An Optical Mapping Approach.</title>
        <authorList>
            <person name="Kananen K."/>
            <person name="Auerbach J.A."/>
            <person name="Kautto E."/>
            <person name="Blachly J.S."/>
        </authorList>
    </citation>
    <scope>NUCLEOTIDE SEQUENCE [LARGE SCALE GENOMIC DNA]</scope>
    <source>
        <strain evidence="2">B95-8</strain>
        <tissue evidence="2">Cell line</tissue>
    </source>
</reference>
<evidence type="ECO:0000313" key="2">
    <source>
        <dbReference type="EMBL" id="KAK2113676.1"/>
    </source>
</evidence>
<name>A0ABQ9VX26_SAGOE</name>
<comment type="caution">
    <text evidence="2">The sequence shown here is derived from an EMBL/GenBank/DDBJ whole genome shotgun (WGS) entry which is preliminary data.</text>
</comment>
<accession>A0ABQ9VX26</accession>
<evidence type="ECO:0000256" key="1">
    <source>
        <dbReference type="SAM" id="MobiDB-lite"/>
    </source>
</evidence>